<reference evidence="3" key="1">
    <citation type="submission" date="2020-05" db="EMBL/GenBank/DDBJ databases">
        <authorList>
            <person name="Chiriac C."/>
            <person name="Salcher M."/>
            <person name="Ghai R."/>
            <person name="Kavagutti S V."/>
        </authorList>
    </citation>
    <scope>NUCLEOTIDE SEQUENCE</scope>
</reference>
<gene>
    <name evidence="3" type="ORF">UFOVP190_29</name>
</gene>
<dbReference type="Gene3D" id="3.40.640.10">
    <property type="entry name" value="Type I PLP-dependent aspartate aminotransferase-like (Major domain)"/>
    <property type="match status" value="1"/>
</dbReference>
<dbReference type="PANTHER" id="PTHR30244:SF36">
    <property type="entry name" value="3-OXO-GLUCOSE-6-PHOSPHATE:GLUTAMATE AMINOTRANSFERASE"/>
    <property type="match status" value="1"/>
</dbReference>
<dbReference type="CDD" id="cd00616">
    <property type="entry name" value="AHBA_syn"/>
    <property type="match status" value="1"/>
</dbReference>
<dbReference type="InterPro" id="IPR015422">
    <property type="entry name" value="PyrdxlP-dep_Trfase_small"/>
</dbReference>
<sequence>MTKFDIEFFGLKKQYLVLRDELLDATDRVYRSGQVLDGVYTKEFELQIAKRCQRQYAVAVNSGTQALIFAQQALGLEDRKIMIPGVSFVATINSVLMAKNKPVFCDVDERVLLDIDSIDYAMNGNIAAIMYVNLFGNILDYYKLQNIAKFFNDDIQIIEDAAQSFGATYQGVPSGKLGDISILSFDPTKNLSNYGSGGMVLTDDPNIASLVLDLRNNGKEYDHDYPGTNSKMSEADCAQMLVKLKYFDQWQRRRTEIANFYVEELIDYFDIPLPGQDVEHSWHKFVIRLTERHGLQTHLQSKGIETKIHYNKALFEHAVGWDYIDYASDTMRGSSAFTRECLSLPIYPELTDSEVERIVESIVAYLR</sequence>
<comment type="similarity">
    <text evidence="2">Belongs to the DegT/DnrJ/EryC1 family.</text>
</comment>
<dbReference type="GO" id="GO:0008483">
    <property type="term" value="F:transaminase activity"/>
    <property type="evidence" value="ECO:0007669"/>
    <property type="project" value="TreeGrafter"/>
</dbReference>
<organism evidence="3">
    <name type="scientific">uncultured Caudovirales phage</name>
    <dbReference type="NCBI Taxonomy" id="2100421"/>
    <lineage>
        <taxon>Viruses</taxon>
        <taxon>Duplodnaviria</taxon>
        <taxon>Heunggongvirae</taxon>
        <taxon>Uroviricota</taxon>
        <taxon>Caudoviricetes</taxon>
        <taxon>Peduoviridae</taxon>
        <taxon>Maltschvirus</taxon>
        <taxon>Maltschvirus maltsch</taxon>
    </lineage>
</organism>
<dbReference type="Gene3D" id="3.90.1150.10">
    <property type="entry name" value="Aspartate Aminotransferase, domain 1"/>
    <property type="match status" value="1"/>
</dbReference>
<dbReference type="Pfam" id="PF01041">
    <property type="entry name" value="DegT_DnrJ_EryC1"/>
    <property type="match status" value="1"/>
</dbReference>
<protein>
    <submittedName>
        <fullName evidence="3">WecE Predicted pyridoxal phosphate-dependent enzyme apparently involved in regulation of cell wall biogenesis</fullName>
    </submittedName>
</protein>
<name>A0A6J7WJF0_9CAUD</name>
<accession>A0A6J7WJF0</accession>
<dbReference type="InterPro" id="IPR000653">
    <property type="entry name" value="DegT/StrS_aminotransferase"/>
</dbReference>
<dbReference type="InterPro" id="IPR015424">
    <property type="entry name" value="PyrdxlP-dep_Trfase"/>
</dbReference>
<dbReference type="EMBL" id="LR798243">
    <property type="protein sequence ID" value="CAB5214201.1"/>
    <property type="molecule type" value="Genomic_DNA"/>
</dbReference>
<dbReference type="PIRSF" id="PIRSF000390">
    <property type="entry name" value="PLP_StrS"/>
    <property type="match status" value="1"/>
</dbReference>
<dbReference type="PANTHER" id="PTHR30244">
    <property type="entry name" value="TRANSAMINASE"/>
    <property type="match status" value="1"/>
</dbReference>
<dbReference type="SUPFAM" id="SSF53383">
    <property type="entry name" value="PLP-dependent transferases"/>
    <property type="match status" value="1"/>
</dbReference>
<dbReference type="InterPro" id="IPR015421">
    <property type="entry name" value="PyrdxlP-dep_Trfase_major"/>
</dbReference>
<evidence type="ECO:0000256" key="1">
    <source>
        <dbReference type="ARBA" id="ARBA00022898"/>
    </source>
</evidence>
<dbReference type="GO" id="GO:0030170">
    <property type="term" value="F:pyridoxal phosphate binding"/>
    <property type="evidence" value="ECO:0007669"/>
    <property type="project" value="TreeGrafter"/>
</dbReference>
<dbReference type="GO" id="GO:0000271">
    <property type="term" value="P:polysaccharide biosynthetic process"/>
    <property type="evidence" value="ECO:0007669"/>
    <property type="project" value="TreeGrafter"/>
</dbReference>
<evidence type="ECO:0000256" key="2">
    <source>
        <dbReference type="ARBA" id="ARBA00037999"/>
    </source>
</evidence>
<proteinExistence type="inferred from homology"/>
<evidence type="ECO:0000313" key="3">
    <source>
        <dbReference type="EMBL" id="CAB5214201.1"/>
    </source>
</evidence>
<keyword evidence="1" id="KW-0663">Pyridoxal phosphate</keyword>